<dbReference type="OrthoDB" id="2422699at2759"/>
<protein>
    <submittedName>
        <fullName evidence="2">882_t:CDS:1</fullName>
    </submittedName>
</protein>
<dbReference type="Proteomes" id="UP000789739">
    <property type="component" value="Unassembled WGS sequence"/>
</dbReference>
<dbReference type="GO" id="GO:0004519">
    <property type="term" value="F:endonuclease activity"/>
    <property type="evidence" value="ECO:0007669"/>
    <property type="project" value="InterPro"/>
</dbReference>
<dbReference type="EMBL" id="CAJVPI010004008">
    <property type="protein sequence ID" value="CAG8664281.1"/>
    <property type="molecule type" value="Genomic_DNA"/>
</dbReference>
<evidence type="ECO:0000313" key="2">
    <source>
        <dbReference type="EMBL" id="CAG8664281.1"/>
    </source>
</evidence>
<proteinExistence type="predicted"/>
<feature type="non-terminal residue" evidence="2">
    <location>
        <position position="1"/>
    </location>
</feature>
<comment type="caution">
    <text evidence="2">The sequence shown here is derived from an EMBL/GenBank/DDBJ whole genome shotgun (WGS) entry which is preliminary data.</text>
</comment>
<evidence type="ECO:0000259" key="1">
    <source>
        <dbReference type="Pfam" id="PF04471"/>
    </source>
</evidence>
<sequence>MRSGDGGADMLVFFMGCVVVIQCKNHARNIGRSPVQALGGLSRRSKHHRCIAGIAVVSRNDKNLIEAQGRKRIHALIQYESTIVEDFKGLVSRAWIMKESTVALVEVRKPQQQRMEA</sequence>
<reference evidence="2" key="1">
    <citation type="submission" date="2021-06" db="EMBL/GenBank/DDBJ databases">
        <authorList>
            <person name="Kallberg Y."/>
            <person name="Tangrot J."/>
            <person name="Rosling A."/>
        </authorList>
    </citation>
    <scope>NUCLEOTIDE SEQUENCE</scope>
    <source>
        <strain evidence="2">BR232B</strain>
    </source>
</reference>
<evidence type="ECO:0000313" key="3">
    <source>
        <dbReference type="Proteomes" id="UP000789739"/>
    </source>
</evidence>
<feature type="domain" description="Restriction endonuclease type IV Mrr" evidence="1">
    <location>
        <begin position="2"/>
        <end position="49"/>
    </location>
</feature>
<dbReference type="AlphaFoldDB" id="A0A9N9HC45"/>
<gene>
    <name evidence="2" type="ORF">PBRASI_LOCUS10958</name>
</gene>
<organism evidence="2 3">
    <name type="scientific">Paraglomus brasilianum</name>
    <dbReference type="NCBI Taxonomy" id="144538"/>
    <lineage>
        <taxon>Eukaryota</taxon>
        <taxon>Fungi</taxon>
        <taxon>Fungi incertae sedis</taxon>
        <taxon>Mucoromycota</taxon>
        <taxon>Glomeromycotina</taxon>
        <taxon>Glomeromycetes</taxon>
        <taxon>Paraglomerales</taxon>
        <taxon>Paraglomeraceae</taxon>
        <taxon>Paraglomus</taxon>
    </lineage>
</organism>
<dbReference type="Pfam" id="PF04471">
    <property type="entry name" value="Mrr_cat"/>
    <property type="match status" value="1"/>
</dbReference>
<dbReference type="GO" id="GO:0009307">
    <property type="term" value="P:DNA restriction-modification system"/>
    <property type="evidence" value="ECO:0007669"/>
    <property type="project" value="InterPro"/>
</dbReference>
<dbReference type="GO" id="GO:0003677">
    <property type="term" value="F:DNA binding"/>
    <property type="evidence" value="ECO:0007669"/>
    <property type="project" value="InterPro"/>
</dbReference>
<accession>A0A9N9HC45</accession>
<keyword evidence="3" id="KW-1185">Reference proteome</keyword>
<dbReference type="InterPro" id="IPR007560">
    <property type="entry name" value="Restrct_endonuc_IV_Mrr"/>
</dbReference>
<feature type="non-terminal residue" evidence="2">
    <location>
        <position position="117"/>
    </location>
</feature>
<name>A0A9N9HC45_9GLOM</name>